<dbReference type="InterPro" id="IPR020816">
    <property type="entry name" value="Histone-like_DNA-bd_CS"/>
</dbReference>
<dbReference type="SMART" id="SM00411">
    <property type="entry name" value="BHL"/>
    <property type="match status" value="1"/>
</dbReference>
<dbReference type="Proteomes" id="UP000001732">
    <property type="component" value="Chromosome"/>
</dbReference>
<evidence type="ECO:0000256" key="2">
    <source>
        <dbReference type="ARBA" id="ARBA00023067"/>
    </source>
</evidence>
<dbReference type="GO" id="GO:0003677">
    <property type="term" value="F:DNA binding"/>
    <property type="evidence" value="ECO:0007669"/>
    <property type="project" value="UniProtKB-KW"/>
</dbReference>
<dbReference type="AlphaFoldDB" id="B5Y7J1"/>
<organism evidence="5 6">
    <name type="scientific">Coprothermobacter proteolyticus (strain ATCC 35245 / DSM 5265 / OCM 4 / BT)</name>
    <dbReference type="NCBI Taxonomy" id="309798"/>
    <lineage>
        <taxon>Bacteria</taxon>
        <taxon>Pseudomonadati</taxon>
        <taxon>Coprothermobacterota</taxon>
        <taxon>Coprothermobacteria</taxon>
        <taxon>Coprothermobacterales</taxon>
        <taxon>Coprothermobacteraceae</taxon>
        <taxon>Coprothermobacter</taxon>
    </lineage>
</organism>
<accession>B5Y7J1</accession>
<sequence>MTKPELVDALAERTGMKKKDAELFLNAFMDVVTETVKSGEPVVLVGFGKFMLRERKARKGVNPKTREPIDIPAKKTVVFKPGKELRD</sequence>
<dbReference type="GO" id="GO:0030261">
    <property type="term" value="P:chromosome condensation"/>
    <property type="evidence" value="ECO:0007669"/>
    <property type="project" value="UniProtKB-KW"/>
</dbReference>
<evidence type="ECO:0000256" key="4">
    <source>
        <dbReference type="RuleBase" id="RU003939"/>
    </source>
</evidence>
<comment type="similarity">
    <text evidence="1 4">Belongs to the bacterial histone-like protein family.</text>
</comment>
<dbReference type="InterPro" id="IPR000119">
    <property type="entry name" value="Hist_DNA-bd"/>
</dbReference>
<dbReference type="OrthoDB" id="9799835at2"/>
<dbReference type="RefSeq" id="WP_012544085.1">
    <property type="nucleotide sequence ID" value="NC_011295.1"/>
</dbReference>
<dbReference type="GO" id="GO:0005829">
    <property type="term" value="C:cytosol"/>
    <property type="evidence" value="ECO:0007669"/>
    <property type="project" value="TreeGrafter"/>
</dbReference>
<dbReference type="KEGG" id="cpo:COPRO5265_0372"/>
<keyword evidence="3 5" id="KW-0238">DNA-binding</keyword>
<protein>
    <submittedName>
        <fullName evidence="5">DNA-binding protein HU</fullName>
    </submittedName>
</protein>
<evidence type="ECO:0000313" key="6">
    <source>
        <dbReference type="Proteomes" id="UP000001732"/>
    </source>
</evidence>
<gene>
    <name evidence="5" type="primary">hup</name>
    <name evidence="5" type="ordered locus">COPRO5265_0372</name>
</gene>
<keyword evidence="2" id="KW-0226">DNA condensation</keyword>
<dbReference type="InterPro" id="IPR010992">
    <property type="entry name" value="IHF-like_DNA-bd_dom_sf"/>
</dbReference>
<dbReference type="SUPFAM" id="SSF47729">
    <property type="entry name" value="IHF-like DNA-binding proteins"/>
    <property type="match status" value="1"/>
</dbReference>
<dbReference type="STRING" id="309798.COPRO5265_0372"/>
<dbReference type="PRINTS" id="PR01727">
    <property type="entry name" value="DNABINDINGHU"/>
</dbReference>
<dbReference type="CDD" id="cd13831">
    <property type="entry name" value="HU"/>
    <property type="match status" value="1"/>
</dbReference>
<dbReference type="PANTHER" id="PTHR33175:SF3">
    <property type="entry name" value="DNA-BINDING PROTEIN HU-BETA"/>
    <property type="match status" value="1"/>
</dbReference>
<evidence type="ECO:0000256" key="3">
    <source>
        <dbReference type="ARBA" id="ARBA00023125"/>
    </source>
</evidence>
<dbReference type="GO" id="GO:0030527">
    <property type="term" value="F:structural constituent of chromatin"/>
    <property type="evidence" value="ECO:0007669"/>
    <property type="project" value="InterPro"/>
</dbReference>
<name>B5Y7J1_COPPD</name>
<reference evidence="6" key="1">
    <citation type="submission" date="2008-08" db="EMBL/GenBank/DDBJ databases">
        <title>The complete genome sequence of Coprothermobacter proteolyticus strain ATCC 5245 / DSM 5265 / BT.</title>
        <authorList>
            <person name="Dodson R.J."/>
            <person name="Durkin A.S."/>
            <person name="Wu M."/>
            <person name="Eisen J."/>
            <person name="Sutton G."/>
        </authorList>
    </citation>
    <scope>NUCLEOTIDE SEQUENCE [LARGE SCALE GENOMIC DNA]</scope>
    <source>
        <strain evidence="6">ATCC 35245 / DSM 5265 / OCM 4 / BT</strain>
    </source>
</reference>
<keyword evidence="6" id="KW-1185">Reference proteome</keyword>
<dbReference type="EMBL" id="CP001145">
    <property type="protein sequence ID" value="ACI17433.1"/>
    <property type="molecule type" value="Genomic_DNA"/>
</dbReference>
<reference evidence="5 6" key="2">
    <citation type="journal article" date="2014" name="Genome Announc.">
        <title>Complete Genome Sequence of Coprothermobacter proteolyticus DSM 5265.</title>
        <authorList>
            <person name="Alexiev A."/>
            <person name="Coil D.A."/>
            <person name="Badger J.H."/>
            <person name="Enticknap J."/>
            <person name="Ward N."/>
            <person name="Robb F.T."/>
            <person name="Eisen J.A."/>
        </authorList>
    </citation>
    <scope>NUCLEOTIDE SEQUENCE [LARGE SCALE GENOMIC DNA]</scope>
    <source>
        <strain evidence="6">ATCC 35245 / DSM 5265 / OCM 4 / BT</strain>
    </source>
</reference>
<dbReference type="PANTHER" id="PTHR33175">
    <property type="entry name" value="DNA-BINDING PROTEIN HU"/>
    <property type="match status" value="1"/>
</dbReference>
<dbReference type="Gene3D" id="4.10.520.10">
    <property type="entry name" value="IHF-like DNA-binding proteins"/>
    <property type="match status" value="1"/>
</dbReference>
<dbReference type="Pfam" id="PF00216">
    <property type="entry name" value="Bac_DNA_binding"/>
    <property type="match status" value="1"/>
</dbReference>
<dbReference type="eggNOG" id="COG0776">
    <property type="taxonomic scope" value="Bacteria"/>
</dbReference>
<proteinExistence type="inferred from homology"/>
<dbReference type="HOGENOM" id="CLU_105066_3_1_9"/>
<dbReference type="PROSITE" id="PS00045">
    <property type="entry name" value="HISTONE_LIKE"/>
    <property type="match status" value="1"/>
</dbReference>
<evidence type="ECO:0000313" key="5">
    <source>
        <dbReference type="EMBL" id="ACI17433.1"/>
    </source>
</evidence>
<evidence type="ECO:0000256" key="1">
    <source>
        <dbReference type="ARBA" id="ARBA00010529"/>
    </source>
</evidence>